<evidence type="ECO:0000256" key="2">
    <source>
        <dbReference type="ARBA" id="ARBA00022679"/>
    </source>
</evidence>
<dbReference type="EC" id="2.1.1.44" evidence="4"/>
<evidence type="ECO:0000256" key="1">
    <source>
        <dbReference type="ARBA" id="ARBA00022603"/>
    </source>
</evidence>
<comment type="caution">
    <text evidence="4">The sequence shown here is derived from an EMBL/GenBank/DDBJ whole genome shotgun (WGS) entry which is preliminary data.</text>
</comment>
<evidence type="ECO:0000259" key="3">
    <source>
        <dbReference type="Pfam" id="PF10017"/>
    </source>
</evidence>
<proteinExistence type="predicted"/>
<evidence type="ECO:0000313" key="5">
    <source>
        <dbReference type="Proteomes" id="UP000664034"/>
    </source>
</evidence>
<dbReference type="NCBIfam" id="TIGR03438">
    <property type="entry name" value="egtD_ergothio"/>
    <property type="match status" value="1"/>
</dbReference>
<name>A0A939GD33_9BACT</name>
<accession>A0A939GD33</accession>
<dbReference type="InterPro" id="IPR029063">
    <property type="entry name" value="SAM-dependent_MTases_sf"/>
</dbReference>
<evidence type="ECO:0000313" key="4">
    <source>
        <dbReference type="EMBL" id="MBO0935563.1"/>
    </source>
</evidence>
<organism evidence="4 5">
    <name type="scientific">Fibrella rubiginis</name>
    <dbReference type="NCBI Taxonomy" id="2817060"/>
    <lineage>
        <taxon>Bacteria</taxon>
        <taxon>Pseudomonadati</taxon>
        <taxon>Bacteroidota</taxon>
        <taxon>Cytophagia</taxon>
        <taxon>Cytophagales</taxon>
        <taxon>Spirosomataceae</taxon>
        <taxon>Fibrella</taxon>
    </lineage>
</organism>
<dbReference type="GO" id="GO:0052706">
    <property type="term" value="F:L-histidine N(alpha)-methyltransferase activity"/>
    <property type="evidence" value="ECO:0007669"/>
    <property type="project" value="UniProtKB-EC"/>
</dbReference>
<dbReference type="PANTHER" id="PTHR43397">
    <property type="entry name" value="ERGOTHIONEINE BIOSYNTHESIS PROTEIN 1"/>
    <property type="match status" value="1"/>
</dbReference>
<dbReference type="GO" id="GO:0032259">
    <property type="term" value="P:methylation"/>
    <property type="evidence" value="ECO:0007669"/>
    <property type="project" value="UniProtKB-KW"/>
</dbReference>
<reference evidence="4" key="1">
    <citation type="submission" date="2021-03" db="EMBL/GenBank/DDBJ databases">
        <title>Fibrella sp. HMF5335 genome sequencing and assembly.</title>
        <authorList>
            <person name="Kang H."/>
            <person name="Kim H."/>
            <person name="Bae S."/>
            <person name="Joh K."/>
        </authorList>
    </citation>
    <scope>NUCLEOTIDE SEQUENCE</scope>
    <source>
        <strain evidence="4">HMF5335</strain>
    </source>
</reference>
<keyword evidence="5" id="KW-1185">Reference proteome</keyword>
<dbReference type="SUPFAM" id="SSF53335">
    <property type="entry name" value="S-adenosyl-L-methionine-dependent methyltransferases"/>
    <property type="match status" value="1"/>
</dbReference>
<gene>
    <name evidence="4" type="primary">egtD</name>
    <name evidence="4" type="ORF">J2I47_03280</name>
</gene>
<dbReference type="InterPro" id="IPR051128">
    <property type="entry name" value="EgtD_Methyltrsf_superfamily"/>
</dbReference>
<sequence>MAVHGNQAHSGLNGSQLHPVLDAPTAHETEAPDLADAVWRGLTQSPKQLSSRFFYDDEGSRLFSEIMHLPEYYLTRCEYEILDTYKTDLLTLFSADNRPFDLVELGAGDGLKTKLLLNHFWNEQANFTYTPVDISKAALDGLVADITQQWPTMAVNPQHDDYFNTLKRLGDRANTDGNNTRLVVLFLGSNIGNFSPTEAVDFYRQIARHLNPGDLVLTGFDLQKHPAIIHAAYNDSQGLTRAFNLNLLRRLNRELGADFDLAAFDHYETYNPENGEARSYLVSEKEQLVKLAALNLSVQFSPGEVIHTEVSRKFSRAGVEHLAQQSGFALTNWFTDGKAYFADVVYQK</sequence>
<dbReference type="PIRSF" id="PIRSF018005">
    <property type="entry name" value="UCP018005"/>
    <property type="match status" value="1"/>
</dbReference>
<dbReference type="EMBL" id="JAFMYV010000001">
    <property type="protein sequence ID" value="MBO0935563.1"/>
    <property type="molecule type" value="Genomic_DNA"/>
</dbReference>
<keyword evidence="1 4" id="KW-0489">Methyltransferase</keyword>
<feature type="domain" description="Histidine-specific methyltransferase SAM-dependent" evidence="3">
    <location>
        <begin position="35"/>
        <end position="347"/>
    </location>
</feature>
<protein>
    <submittedName>
        <fullName evidence="4">L-histidine N(Alpha)-methyltransferase</fullName>
        <ecNumber evidence="4">2.1.1.44</ecNumber>
    </submittedName>
</protein>
<keyword evidence="2 4" id="KW-0808">Transferase</keyword>
<dbReference type="InterPro" id="IPR017804">
    <property type="entry name" value="MeTrfase_EgtD-like"/>
</dbReference>
<dbReference type="InterPro" id="IPR035094">
    <property type="entry name" value="EgtD"/>
</dbReference>
<dbReference type="RefSeq" id="WP_207363108.1">
    <property type="nucleotide sequence ID" value="NZ_JAFMYV010000001.1"/>
</dbReference>
<dbReference type="AlphaFoldDB" id="A0A939GD33"/>
<dbReference type="PANTHER" id="PTHR43397:SF1">
    <property type="entry name" value="ERGOTHIONEINE BIOSYNTHESIS PROTEIN 1"/>
    <property type="match status" value="1"/>
</dbReference>
<dbReference type="Gene3D" id="3.40.50.150">
    <property type="entry name" value="Vaccinia Virus protein VP39"/>
    <property type="match status" value="1"/>
</dbReference>
<dbReference type="InterPro" id="IPR019257">
    <property type="entry name" value="MeTrfase_dom"/>
</dbReference>
<dbReference type="Pfam" id="PF10017">
    <property type="entry name" value="Methyltransf_33"/>
    <property type="match status" value="1"/>
</dbReference>
<dbReference type="Proteomes" id="UP000664034">
    <property type="component" value="Unassembled WGS sequence"/>
</dbReference>